<sequence>MSTTFSDKPYYTSISKSLPSTTFPLQKDALKPMERIRSERFERVTEWRTPLRARPHNLDIGKGSNVIVSDPVSKTTFTSPSYTEPSYHTSPNERLVPIITNNGSPNTLDDISTEQEISKSKRIRRFYDYPSEFDGIFNKSDLKLAHRGREDYNLPSYPPKNERQAYSLSESKPKKQFTTISEPIRHYPWRNDVKYLGRKREMSTEAPTHQDFLAMTIPEPPPIPPPLPPKTRKLSNTSDFSMVSNKDFKAQNYDQIHKLLQTEDVVIPMVERFLRSQFAEASPHKTLDISSFSHSDIPLKHSWERVFRVSDGKKAATIKLENRLTIEKDPMEDSQSSSRSHRKVSSSGSSSGFRSSESQDGFSDGNTISESDMLLLVHKKIAKGVMLEWPELFLLKNSHCRHVMPLERLYRQLSVKPDSEQKWRQIGAELRHSYTLYQDILERCLVIDELYTQLAYMIMQAESYWYGARVCADRSLQTSWYHLAVQIYARLLQKAQLHLAASDRSLLTVMDKLSQIMLEAGDSDDRTLKLCKAGVVAAEKELEVNEDIKRERKLIKIKNRLVRIEAQGLRS</sequence>
<feature type="compositionally biased region" description="Polar residues" evidence="1">
    <location>
        <begin position="164"/>
        <end position="174"/>
    </location>
</feature>
<dbReference type="EMBL" id="CAJFDH010000005">
    <property type="protein sequence ID" value="CAD5223795.1"/>
    <property type="molecule type" value="Genomic_DNA"/>
</dbReference>
<feature type="region of interest" description="Disordered" evidence="1">
    <location>
        <begin position="150"/>
        <end position="174"/>
    </location>
</feature>
<dbReference type="Proteomes" id="UP000783686">
    <property type="component" value="Unassembled WGS sequence"/>
</dbReference>
<organism evidence="2 3">
    <name type="scientific">Bursaphelenchus okinawaensis</name>
    <dbReference type="NCBI Taxonomy" id="465554"/>
    <lineage>
        <taxon>Eukaryota</taxon>
        <taxon>Metazoa</taxon>
        <taxon>Ecdysozoa</taxon>
        <taxon>Nematoda</taxon>
        <taxon>Chromadorea</taxon>
        <taxon>Rhabditida</taxon>
        <taxon>Tylenchina</taxon>
        <taxon>Tylenchomorpha</taxon>
        <taxon>Aphelenchoidea</taxon>
        <taxon>Aphelenchoididae</taxon>
        <taxon>Bursaphelenchus</taxon>
    </lineage>
</organism>
<evidence type="ECO:0000313" key="3">
    <source>
        <dbReference type="Proteomes" id="UP000614601"/>
    </source>
</evidence>
<comment type="caution">
    <text evidence="2">The sequence shown here is derived from an EMBL/GenBank/DDBJ whole genome shotgun (WGS) entry which is preliminary data.</text>
</comment>
<dbReference type="OrthoDB" id="5837449at2759"/>
<evidence type="ECO:0000256" key="1">
    <source>
        <dbReference type="SAM" id="MobiDB-lite"/>
    </source>
</evidence>
<feature type="compositionally biased region" description="Low complexity" evidence="1">
    <location>
        <begin position="345"/>
        <end position="358"/>
    </location>
</feature>
<name>A0A811L3U5_9BILA</name>
<dbReference type="EMBL" id="CAJFCW020000005">
    <property type="protein sequence ID" value="CAG9118816.1"/>
    <property type="molecule type" value="Genomic_DNA"/>
</dbReference>
<dbReference type="AlphaFoldDB" id="A0A811L3U5"/>
<keyword evidence="3" id="KW-1185">Reference proteome</keyword>
<evidence type="ECO:0000313" key="2">
    <source>
        <dbReference type="EMBL" id="CAD5223795.1"/>
    </source>
</evidence>
<dbReference type="Proteomes" id="UP000614601">
    <property type="component" value="Unassembled WGS sequence"/>
</dbReference>
<accession>A0A811L3U5</accession>
<reference evidence="2" key="1">
    <citation type="submission" date="2020-09" db="EMBL/GenBank/DDBJ databases">
        <authorList>
            <person name="Kikuchi T."/>
        </authorList>
    </citation>
    <scope>NUCLEOTIDE SEQUENCE</scope>
    <source>
        <strain evidence="2">SH1</strain>
    </source>
</reference>
<protein>
    <submittedName>
        <fullName evidence="2">Uncharacterized protein</fullName>
    </submittedName>
</protein>
<feature type="region of interest" description="Disordered" evidence="1">
    <location>
        <begin position="326"/>
        <end position="364"/>
    </location>
</feature>
<proteinExistence type="predicted"/>
<gene>
    <name evidence="2" type="ORF">BOKJ2_LOCUS10565</name>
</gene>